<organism evidence="2 3">
    <name type="scientific">Austropuccinia psidii MF-1</name>
    <dbReference type="NCBI Taxonomy" id="1389203"/>
    <lineage>
        <taxon>Eukaryota</taxon>
        <taxon>Fungi</taxon>
        <taxon>Dikarya</taxon>
        <taxon>Basidiomycota</taxon>
        <taxon>Pucciniomycotina</taxon>
        <taxon>Pucciniomycetes</taxon>
        <taxon>Pucciniales</taxon>
        <taxon>Sphaerophragmiaceae</taxon>
        <taxon>Austropuccinia</taxon>
    </lineage>
</organism>
<sequence length="169" mass="19039">MKGEEPFRRGGIKSRISRSLSGLWGGYPSISQGPQSRLGEAEDEEGEESEETEVAASPEDSEAQNLDLSNEPLVSKPEPNFLKMMEQMTQLMGQITQNVHHRENSRASEFKTPSIKEADLFDGTKAHKLRGVIRFCQSIFHNDPEDVFYDRKKVLYSTSFVTGSAVKWI</sequence>
<comment type="caution">
    <text evidence="2">The sequence shown here is derived from an EMBL/GenBank/DDBJ whole genome shotgun (WGS) entry which is preliminary data.</text>
</comment>
<evidence type="ECO:0000313" key="3">
    <source>
        <dbReference type="Proteomes" id="UP000765509"/>
    </source>
</evidence>
<accession>A0A9Q3EY23</accession>
<evidence type="ECO:0000256" key="1">
    <source>
        <dbReference type="SAM" id="MobiDB-lite"/>
    </source>
</evidence>
<keyword evidence="3" id="KW-1185">Reference proteome</keyword>
<dbReference type="AlphaFoldDB" id="A0A9Q3EY23"/>
<evidence type="ECO:0008006" key="4">
    <source>
        <dbReference type="Google" id="ProtNLM"/>
    </source>
</evidence>
<reference evidence="2" key="1">
    <citation type="submission" date="2021-03" db="EMBL/GenBank/DDBJ databases">
        <title>Draft genome sequence of rust myrtle Austropuccinia psidii MF-1, a brazilian biotype.</title>
        <authorList>
            <person name="Quecine M.C."/>
            <person name="Pachon D.M.R."/>
            <person name="Bonatelli M.L."/>
            <person name="Correr F.H."/>
            <person name="Franceschini L.M."/>
            <person name="Leite T.F."/>
            <person name="Margarido G.R.A."/>
            <person name="Almeida C.A."/>
            <person name="Ferrarezi J.A."/>
            <person name="Labate C.A."/>
        </authorList>
    </citation>
    <scope>NUCLEOTIDE SEQUENCE</scope>
    <source>
        <strain evidence="2">MF-1</strain>
    </source>
</reference>
<dbReference type="Proteomes" id="UP000765509">
    <property type="component" value="Unassembled WGS sequence"/>
</dbReference>
<gene>
    <name evidence="2" type="ORF">O181_066993</name>
</gene>
<proteinExistence type="predicted"/>
<protein>
    <recommendedName>
        <fullName evidence="4">DUF4939 domain-containing protein</fullName>
    </recommendedName>
</protein>
<feature type="compositionally biased region" description="Acidic residues" evidence="1">
    <location>
        <begin position="41"/>
        <end position="53"/>
    </location>
</feature>
<evidence type="ECO:0000313" key="2">
    <source>
        <dbReference type="EMBL" id="MBW0527278.1"/>
    </source>
</evidence>
<dbReference type="EMBL" id="AVOT02033389">
    <property type="protein sequence ID" value="MBW0527278.1"/>
    <property type="molecule type" value="Genomic_DNA"/>
</dbReference>
<feature type="region of interest" description="Disordered" evidence="1">
    <location>
        <begin position="1"/>
        <end position="79"/>
    </location>
</feature>
<dbReference type="OrthoDB" id="9997817at2759"/>
<name>A0A9Q3EY23_9BASI</name>